<name>A0A2H0RE85_9BACT</name>
<comment type="similarity">
    <text evidence="1">Belongs to the bacterial ribosomal protein bL9 family.</text>
</comment>
<feature type="domain" description="Large ribosomal subunit protein bL9 C-terminal" evidence="9">
    <location>
        <begin position="70"/>
        <end position="133"/>
    </location>
</feature>
<dbReference type="Gene3D" id="3.40.5.10">
    <property type="entry name" value="Ribosomal protein L9, N-terminal domain"/>
    <property type="match status" value="1"/>
</dbReference>
<sequence>MKVILLKDVAKLGRMFDVKEVADGYARNALFPKGLAEPATPGAVSRIEKQKIVEGAKIEARETALGVELESLAETPVTITLKANEAGHLFAGLKQEGLLQLLRENGYHFTDENLHFVKPIKETGTHEIPIIVGKKEGKLILRVVGE</sequence>
<dbReference type="SUPFAM" id="SSF55658">
    <property type="entry name" value="L9 N-domain-like"/>
    <property type="match status" value="1"/>
</dbReference>
<dbReference type="InterPro" id="IPR009027">
    <property type="entry name" value="Ribosomal_bL9/RNase_H1_N"/>
</dbReference>
<gene>
    <name evidence="10" type="primary">rplI</name>
    <name evidence="10" type="ORF">COV10_02880</name>
</gene>
<evidence type="ECO:0000256" key="5">
    <source>
        <dbReference type="ARBA" id="ARBA00023274"/>
    </source>
</evidence>
<dbReference type="InterPro" id="IPR020070">
    <property type="entry name" value="Ribosomal_bL9_N"/>
</dbReference>
<reference evidence="10 11" key="1">
    <citation type="submission" date="2017-09" db="EMBL/GenBank/DDBJ databases">
        <title>Depth-based differentiation of microbial function through sediment-hosted aquifers and enrichment of novel symbionts in the deep terrestrial subsurface.</title>
        <authorList>
            <person name="Probst A.J."/>
            <person name="Ladd B."/>
            <person name="Jarett J.K."/>
            <person name="Geller-Mcgrath D.E."/>
            <person name="Sieber C.M."/>
            <person name="Emerson J.B."/>
            <person name="Anantharaman K."/>
            <person name="Thomas B.C."/>
            <person name="Malmstrom R."/>
            <person name="Stieglmeier M."/>
            <person name="Klingl A."/>
            <person name="Woyke T."/>
            <person name="Ryan C.M."/>
            <person name="Banfield J.F."/>
        </authorList>
    </citation>
    <scope>NUCLEOTIDE SEQUENCE [LARGE SCALE GENOMIC DNA]</scope>
    <source>
        <strain evidence="10">CG10_big_fil_rev_8_21_14_0_10_51_16</strain>
    </source>
</reference>
<dbReference type="PANTHER" id="PTHR21368">
    <property type="entry name" value="50S RIBOSOMAL PROTEIN L9"/>
    <property type="match status" value="1"/>
</dbReference>
<evidence type="ECO:0000256" key="4">
    <source>
        <dbReference type="ARBA" id="ARBA00022980"/>
    </source>
</evidence>
<keyword evidence="3" id="KW-0694">RNA-binding</keyword>
<dbReference type="NCBIfam" id="TIGR00158">
    <property type="entry name" value="L9"/>
    <property type="match status" value="1"/>
</dbReference>
<keyword evidence="4 10" id="KW-0689">Ribosomal protein</keyword>
<dbReference type="AlphaFoldDB" id="A0A2H0RE85"/>
<proteinExistence type="inferred from homology"/>
<evidence type="ECO:0000313" key="10">
    <source>
        <dbReference type="EMBL" id="PIR44803.1"/>
    </source>
</evidence>
<dbReference type="GO" id="GO:0006412">
    <property type="term" value="P:translation"/>
    <property type="evidence" value="ECO:0007669"/>
    <property type="project" value="InterPro"/>
</dbReference>
<dbReference type="Pfam" id="PF03948">
    <property type="entry name" value="Ribosomal_L9_C"/>
    <property type="match status" value="1"/>
</dbReference>
<dbReference type="EMBL" id="PCYI01000019">
    <property type="protein sequence ID" value="PIR44803.1"/>
    <property type="molecule type" value="Genomic_DNA"/>
</dbReference>
<evidence type="ECO:0000256" key="2">
    <source>
        <dbReference type="ARBA" id="ARBA00022730"/>
    </source>
</evidence>
<accession>A0A2H0RE85</accession>
<dbReference type="Pfam" id="PF01281">
    <property type="entry name" value="Ribosomal_L9_N"/>
    <property type="match status" value="1"/>
</dbReference>
<dbReference type="InterPro" id="IPR020594">
    <property type="entry name" value="Ribosomal_bL9_bac/chp"/>
</dbReference>
<dbReference type="InterPro" id="IPR036935">
    <property type="entry name" value="Ribosomal_bL9_N_sf"/>
</dbReference>
<dbReference type="Proteomes" id="UP000228767">
    <property type="component" value="Unassembled WGS sequence"/>
</dbReference>
<dbReference type="InterPro" id="IPR036791">
    <property type="entry name" value="Ribosomal_bL9_C_sf"/>
</dbReference>
<evidence type="ECO:0000256" key="7">
    <source>
        <dbReference type="ARBA" id="ARBA00035456"/>
    </source>
</evidence>
<feature type="domain" description="Ribosomal protein L9" evidence="8">
    <location>
        <begin position="1"/>
        <end position="45"/>
    </location>
</feature>
<dbReference type="InterPro" id="IPR020069">
    <property type="entry name" value="Ribosomal_bL9_C"/>
</dbReference>
<comment type="caution">
    <text evidence="10">The sequence shown here is derived from an EMBL/GenBank/DDBJ whole genome shotgun (WGS) entry which is preliminary data.</text>
</comment>
<evidence type="ECO:0000259" key="9">
    <source>
        <dbReference type="Pfam" id="PF03948"/>
    </source>
</evidence>
<dbReference type="InterPro" id="IPR000244">
    <property type="entry name" value="Ribosomal_bL9"/>
</dbReference>
<dbReference type="SUPFAM" id="SSF55653">
    <property type="entry name" value="Ribosomal protein L9 C-domain"/>
    <property type="match status" value="1"/>
</dbReference>
<evidence type="ECO:0000259" key="8">
    <source>
        <dbReference type="Pfam" id="PF01281"/>
    </source>
</evidence>
<evidence type="ECO:0000256" key="1">
    <source>
        <dbReference type="ARBA" id="ARBA00010605"/>
    </source>
</evidence>
<dbReference type="GO" id="GO:0019843">
    <property type="term" value="F:rRNA binding"/>
    <property type="evidence" value="ECO:0007669"/>
    <property type="project" value="UniProtKB-KW"/>
</dbReference>
<keyword evidence="2" id="KW-0699">rRNA-binding</keyword>
<dbReference type="GO" id="GO:0005840">
    <property type="term" value="C:ribosome"/>
    <property type="evidence" value="ECO:0007669"/>
    <property type="project" value="UniProtKB-KW"/>
</dbReference>
<dbReference type="Gene3D" id="3.10.430.100">
    <property type="entry name" value="Ribosomal protein L9, C-terminal domain"/>
    <property type="match status" value="1"/>
</dbReference>
<evidence type="ECO:0000256" key="3">
    <source>
        <dbReference type="ARBA" id="ARBA00022884"/>
    </source>
</evidence>
<dbReference type="GO" id="GO:0003735">
    <property type="term" value="F:structural constituent of ribosome"/>
    <property type="evidence" value="ECO:0007669"/>
    <property type="project" value="InterPro"/>
</dbReference>
<dbReference type="GO" id="GO:1990904">
    <property type="term" value="C:ribonucleoprotein complex"/>
    <property type="evidence" value="ECO:0007669"/>
    <property type="project" value="UniProtKB-KW"/>
</dbReference>
<organism evidence="10 11">
    <name type="scientific">Candidatus Vogelbacteria bacterium CG10_big_fil_rev_8_21_14_0_10_51_16</name>
    <dbReference type="NCBI Taxonomy" id="1975045"/>
    <lineage>
        <taxon>Bacteria</taxon>
        <taxon>Candidatus Vogeliibacteriota</taxon>
    </lineage>
</organism>
<evidence type="ECO:0000313" key="11">
    <source>
        <dbReference type="Proteomes" id="UP000228767"/>
    </source>
</evidence>
<protein>
    <recommendedName>
        <fullName evidence="6">Large ribosomal subunit protein bL9</fullName>
    </recommendedName>
    <alternativeName>
        <fullName evidence="7">50S ribosomal protein L9</fullName>
    </alternativeName>
</protein>
<keyword evidence="5" id="KW-0687">Ribonucleoprotein</keyword>
<evidence type="ECO:0000256" key="6">
    <source>
        <dbReference type="ARBA" id="ARBA00035292"/>
    </source>
</evidence>